<evidence type="ECO:0000313" key="1">
    <source>
        <dbReference type="EMBL" id="KAK3879536.1"/>
    </source>
</evidence>
<protein>
    <recommendedName>
        <fullName evidence="3">Endonuclease/exonuclease/phosphatase domain-containing protein</fullName>
    </recommendedName>
</protein>
<gene>
    <name evidence="1" type="ORF">Pcinc_015907</name>
</gene>
<comment type="caution">
    <text evidence="1">The sequence shown here is derived from an EMBL/GenBank/DDBJ whole genome shotgun (WGS) entry which is preliminary data.</text>
</comment>
<dbReference type="InterPro" id="IPR036691">
    <property type="entry name" value="Endo/exonu/phosph_ase_sf"/>
</dbReference>
<dbReference type="PANTHER" id="PTHR47510">
    <property type="entry name" value="REVERSE TRANSCRIPTASE DOMAIN-CONTAINING PROTEIN"/>
    <property type="match status" value="1"/>
</dbReference>
<reference evidence="1" key="1">
    <citation type="submission" date="2023-10" db="EMBL/GenBank/DDBJ databases">
        <title>Genome assemblies of two species of porcelain crab, Petrolisthes cinctipes and Petrolisthes manimaculis (Anomura: Porcellanidae).</title>
        <authorList>
            <person name="Angst P."/>
        </authorList>
    </citation>
    <scope>NUCLEOTIDE SEQUENCE</scope>
    <source>
        <strain evidence="1">PB745_01</strain>
        <tissue evidence="1">Gill</tissue>
    </source>
</reference>
<name>A0AAE1FTH7_PETCI</name>
<evidence type="ECO:0008006" key="3">
    <source>
        <dbReference type="Google" id="ProtNLM"/>
    </source>
</evidence>
<dbReference type="AlphaFoldDB" id="A0AAE1FTH7"/>
<proteinExistence type="predicted"/>
<evidence type="ECO:0000313" key="2">
    <source>
        <dbReference type="Proteomes" id="UP001286313"/>
    </source>
</evidence>
<dbReference type="SUPFAM" id="SSF56219">
    <property type="entry name" value="DNase I-like"/>
    <property type="match status" value="1"/>
</dbReference>
<accession>A0AAE1FTH7</accession>
<dbReference type="Proteomes" id="UP001286313">
    <property type="component" value="Unassembled WGS sequence"/>
</dbReference>
<dbReference type="EMBL" id="JAWQEG010001432">
    <property type="protein sequence ID" value="KAK3879536.1"/>
    <property type="molecule type" value="Genomic_DNA"/>
</dbReference>
<sequence length="260" mass="29775">MHASSVPVYISNSGSKHPKIRLRENKRVGGLALFARDKYHPLHLIVDIPEGIEVLWVKLTPPCHPRLTASIIYCLIYHPPRAPSQAVLMEHIINTCDILKIRYPSAKFVICGDFNEINTEELENALSLSQVIDFPTHNQSVLDEIVTDLSNQYLPPQPLPPVGKSTHLSILWTPIPTTTHHQPPIIRKYRPTPDSLIRGFGQWLVHYPWVEVLTVSEVDIKWENYSTTITQAYHHFFPEKSTTVHPSDMPWITTRIKKTH</sequence>
<dbReference type="PANTHER" id="PTHR47510:SF3">
    <property type="entry name" value="ENDO_EXONUCLEASE_PHOSPHATASE DOMAIN-CONTAINING PROTEIN"/>
    <property type="match status" value="1"/>
</dbReference>
<organism evidence="1 2">
    <name type="scientific">Petrolisthes cinctipes</name>
    <name type="common">Flat porcelain crab</name>
    <dbReference type="NCBI Taxonomy" id="88211"/>
    <lineage>
        <taxon>Eukaryota</taxon>
        <taxon>Metazoa</taxon>
        <taxon>Ecdysozoa</taxon>
        <taxon>Arthropoda</taxon>
        <taxon>Crustacea</taxon>
        <taxon>Multicrustacea</taxon>
        <taxon>Malacostraca</taxon>
        <taxon>Eumalacostraca</taxon>
        <taxon>Eucarida</taxon>
        <taxon>Decapoda</taxon>
        <taxon>Pleocyemata</taxon>
        <taxon>Anomura</taxon>
        <taxon>Galatheoidea</taxon>
        <taxon>Porcellanidae</taxon>
        <taxon>Petrolisthes</taxon>
    </lineage>
</organism>
<keyword evidence="2" id="KW-1185">Reference proteome</keyword>